<keyword evidence="2" id="KW-1185">Reference proteome</keyword>
<comment type="caution">
    <text evidence="1">The sequence shown here is derived from an EMBL/GenBank/DDBJ whole genome shotgun (WGS) entry which is preliminary data.</text>
</comment>
<dbReference type="AlphaFoldDB" id="A0A196SIV9"/>
<accession>A0A196SIV9</accession>
<organism evidence="1 2">
    <name type="scientific">Blastocystis sp. subtype 1 (strain ATCC 50177 / NandII)</name>
    <dbReference type="NCBI Taxonomy" id="478820"/>
    <lineage>
        <taxon>Eukaryota</taxon>
        <taxon>Sar</taxon>
        <taxon>Stramenopiles</taxon>
        <taxon>Bigyra</taxon>
        <taxon>Opalozoa</taxon>
        <taxon>Opalinata</taxon>
        <taxon>Blastocystidae</taxon>
        <taxon>Blastocystis</taxon>
    </lineage>
</organism>
<protein>
    <submittedName>
        <fullName evidence="1">Uncharacterized protein</fullName>
    </submittedName>
</protein>
<sequence length="484" mass="55408">MDKDETKEGSQTCHLCGKVQCGQRLGRVKCCLCGRIFCLQQLSRKFHIVAVANDPYFKCPRCTGICCCVCNCQKPPPHVHCKVYKVRQNKLKQAGLLENPLPEPQIPKPITPEPSPIRPIEDQQMNNRMYAPETNPSVSPTRWEGMSNGWADPQSLWQIPSLEVPGIQNGDGLTQLNLRLLDNWDQNYGNSSNQNYEGMRKFSDNLKMYFEGWQDMNEYDCNSLESRLLAEAAKLQLKAAKTEVLFKMLDSFNKNSIQVTVTWELLDNTLERKSIKNSLPSLYTIVKHYPTVLFTLENNSDFEESSSAGKITITFMNTGAVKDVKSLCTCIALLDNSFRRFADVTVTEHWTEPDMSFKAIGNIDHKKLKDMIAFAEESQKKMEKADRSCRVCVSYSRSKEETYFENLPLISLILKRVSNDFPDVVFSLWRMVCDDKRVVCVLQFSEDHDWVKVINSYESSIEVCNEDQFKSMSRVDSQPVLLDL</sequence>
<evidence type="ECO:0000313" key="2">
    <source>
        <dbReference type="Proteomes" id="UP000078348"/>
    </source>
</evidence>
<gene>
    <name evidence="1" type="ORF">AV274_2398</name>
</gene>
<name>A0A196SIV9_BLAHN</name>
<dbReference type="EMBL" id="LXWW01000111">
    <property type="protein sequence ID" value="OAO15879.1"/>
    <property type="molecule type" value="Genomic_DNA"/>
</dbReference>
<dbReference type="Proteomes" id="UP000078348">
    <property type="component" value="Unassembled WGS sequence"/>
</dbReference>
<reference evidence="1 2" key="1">
    <citation type="submission" date="2016-05" db="EMBL/GenBank/DDBJ databases">
        <title>Nuclear genome of Blastocystis sp. subtype 1 NandII.</title>
        <authorList>
            <person name="Gentekaki E."/>
            <person name="Curtis B."/>
            <person name="Stairs C."/>
            <person name="Eme L."/>
            <person name="Herman E."/>
            <person name="Klimes V."/>
            <person name="Arias M.C."/>
            <person name="Elias M."/>
            <person name="Hilliou F."/>
            <person name="Klute M."/>
            <person name="Malik S.-B."/>
            <person name="Pightling A."/>
            <person name="Rachubinski R."/>
            <person name="Salas D."/>
            <person name="Schlacht A."/>
            <person name="Suga H."/>
            <person name="Archibald J."/>
            <person name="Ball S.G."/>
            <person name="Clark G."/>
            <person name="Dacks J."/>
            <person name="Van Der Giezen M."/>
            <person name="Tsaousis A."/>
            <person name="Roger A."/>
        </authorList>
    </citation>
    <scope>NUCLEOTIDE SEQUENCE [LARGE SCALE GENOMIC DNA]</scope>
    <source>
        <strain evidence="2">ATCC 50177 / NandII</strain>
    </source>
</reference>
<evidence type="ECO:0000313" key="1">
    <source>
        <dbReference type="EMBL" id="OAO15879.1"/>
    </source>
</evidence>
<dbReference type="OrthoDB" id="298344at2759"/>
<proteinExistence type="predicted"/>